<dbReference type="Gene3D" id="2.60.200.40">
    <property type="match status" value="1"/>
</dbReference>
<dbReference type="GO" id="GO:0016301">
    <property type="term" value="F:kinase activity"/>
    <property type="evidence" value="ECO:0007669"/>
    <property type="project" value="UniProtKB-KW"/>
</dbReference>
<dbReference type="InterPro" id="IPR016064">
    <property type="entry name" value="NAD/diacylglycerol_kinase_sf"/>
</dbReference>
<keyword evidence="2" id="KW-0808">Transferase</keyword>
<reference evidence="2 3" key="2">
    <citation type="submission" date="2016-12" db="EMBL/GenBank/DDBJ databases">
        <title>Draft Genome Sequence of Cystobacter ferrugineus Strain Cbfe23.</title>
        <authorList>
            <person name="Akbar S."/>
            <person name="Dowd S.E."/>
            <person name="Stevens D.C."/>
        </authorList>
    </citation>
    <scope>NUCLEOTIDE SEQUENCE [LARGE SCALE GENOMIC DNA]</scope>
    <source>
        <strain evidence="2 3">Cbfe23</strain>
    </source>
</reference>
<dbReference type="AlphaFoldDB" id="A0A1L9B179"/>
<protein>
    <submittedName>
        <fullName evidence="2">Diacylglycerol kinase</fullName>
    </submittedName>
</protein>
<organism evidence="2 3">
    <name type="scientific">Cystobacter ferrugineus</name>
    <dbReference type="NCBI Taxonomy" id="83449"/>
    <lineage>
        <taxon>Bacteria</taxon>
        <taxon>Pseudomonadati</taxon>
        <taxon>Myxococcota</taxon>
        <taxon>Myxococcia</taxon>
        <taxon>Myxococcales</taxon>
        <taxon>Cystobacterineae</taxon>
        <taxon>Archangiaceae</taxon>
        <taxon>Cystobacter</taxon>
    </lineage>
</organism>
<comment type="caution">
    <text evidence="2">The sequence shown here is derived from an EMBL/GenBank/DDBJ whole genome shotgun (WGS) entry which is preliminary data.</text>
</comment>
<dbReference type="PROSITE" id="PS50146">
    <property type="entry name" value="DAGK"/>
    <property type="match status" value="1"/>
</dbReference>
<dbReference type="SMART" id="SM00046">
    <property type="entry name" value="DAGKc"/>
    <property type="match status" value="1"/>
</dbReference>
<dbReference type="InterPro" id="IPR001206">
    <property type="entry name" value="Diacylglycerol_kinase_cat_dom"/>
</dbReference>
<sequence length="337" mass="36185">MNLAVMVNLRARRGSEKVGGLVRRLFPRARLALTRSLEDARAWISGPLRQDPPTLLLAGGGDGTITGLINEMRAQGLALPAIGVLPLGTGNAWARVTGAPSVPVALRQLARCGESLPPLRHFSLVGLEGRVAPFAGTGWDAEALQDFKDNLAKFPAGPLREANAGLRGYLGALATRTIPRHLLGKANLRAKVFNLGAPALTVDEQGRVIPMPGGETGALLYDGPVGVCGAATTPEFGFGFKAFPFAQAVPHRLSVRVYGVGALEGARNVFKLWRGQHPMPGMHDFFVERLRMDFDRDVPFQMGGDIMGIRRSLEFSLSEESVNLVDWRQLGRLVASA</sequence>
<dbReference type="Proteomes" id="UP000182229">
    <property type="component" value="Unassembled WGS sequence"/>
</dbReference>
<keyword evidence="3" id="KW-1185">Reference proteome</keyword>
<reference evidence="3" key="1">
    <citation type="submission" date="2016-11" db="EMBL/GenBank/DDBJ databases">
        <authorList>
            <person name="Shukria A."/>
            <person name="Stevens D.C."/>
        </authorList>
    </citation>
    <scope>NUCLEOTIDE SEQUENCE [LARGE SCALE GENOMIC DNA]</scope>
    <source>
        <strain evidence="3">Cbfe23</strain>
    </source>
</reference>
<evidence type="ECO:0000259" key="1">
    <source>
        <dbReference type="PROSITE" id="PS50146"/>
    </source>
</evidence>
<dbReference type="OrthoDB" id="142078at2"/>
<name>A0A1L9B179_9BACT</name>
<dbReference type="STRING" id="83449.BON30_35975"/>
<proteinExistence type="predicted"/>
<dbReference type="EMBL" id="MPIN01000012">
    <property type="protein sequence ID" value="OJH36001.1"/>
    <property type="molecule type" value="Genomic_DNA"/>
</dbReference>
<gene>
    <name evidence="2" type="ORF">BON30_35975</name>
</gene>
<evidence type="ECO:0000313" key="3">
    <source>
        <dbReference type="Proteomes" id="UP000182229"/>
    </source>
</evidence>
<feature type="domain" description="DAGKc" evidence="1">
    <location>
        <begin position="1"/>
        <end position="129"/>
    </location>
</feature>
<dbReference type="Gene3D" id="3.40.50.10330">
    <property type="entry name" value="Probable inorganic polyphosphate/atp-NAD kinase, domain 1"/>
    <property type="match status" value="1"/>
</dbReference>
<dbReference type="RefSeq" id="WP_071903027.1">
    <property type="nucleotide sequence ID" value="NZ_MPIN01000012.1"/>
</dbReference>
<dbReference type="Pfam" id="PF00781">
    <property type="entry name" value="DAGK_cat"/>
    <property type="match status" value="1"/>
</dbReference>
<keyword evidence="2" id="KW-0418">Kinase</keyword>
<evidence type="ECO:0000313" key="2">
    <source>
        <dbReference type="EMBL" id="OJH36001.1"/>
    </source>
</evidence>
<accession>A0A1L9B179</accession>
<dbReference type="InterPro" id="IPR017438">
    <property type="entry name" value="ATP-NAD_kinase_N"/>
</dbReference>
<dbReference type="SUPFAM" id="SSF111331">
    <property type="entry name" value="NAD kinase/diacylglycerol kinase-like"/>
    <property type="match status" value="1"/>
</dbReference>